<protein>
    <submittedName>
        <fullName evidence="1">Pore-forming ESAT-6 family protein</fullName>
    </submittedName>
</protein>
<reference evidence="1 2" key="1">
    <citation type="journal article" date="2021" name="Arch. Microbiol.">
        <title>Myceligenerans indicum sp. nov., an actinobacterium isolated from mangrove sediment of Sundarbans, India.</title>
        <authorList>
            <person name="Asha K."/>
            <person name="Bhadury P."/>
        </authorList>
    </citation>
    <scope>NUCLEOTIDE SEQUENCE [LARGE SCALE GENOMIC DNA]</scope>
    <source>
        <strain evidence="1 2">I2</strain>
    </source>
</reference>
<dbReference type="NCBIfam" id="NF035935">
    <property type="entry name" value="ESAT6_3"/>
    <property type="match status" value="1"/>
</dbReference>
<organism evidence="1 2">
    <name type="scientific">Myceligenerans indicum</name>
    <dbReference type="NCBI Taxonomy" id="2593663"/>
    <lineage>
        <taxon>Bacteria</taxon>
        <taxon>Bacillati</taxon>
        <taxon>Actinomycetota</taxon>
        <taxon>Actinomycetes</taxon>
        <taxon>Micrococcales</taxon>
        <taxon>Promicromonosporaceae</taxon>
        <taxon>Myceligenerans</taxon>
    </lineage>
</organism>
<keyword evidence="2" id="KW-1185">Reference proteome</keyword>
<accession>A0ABS1LF39</accession>
<proteinExistence type="predicted"/>
<dbReference type="EMBL" id="JABBYC010000001">
    <property type="protein sequence ID" value="MBL0884855.1"/>
    <property type="molecule type" value="Genomic_DNA"/>
</dbReference>
<dbReference type="Proteomes" id="UP000675409">
    <property type="component" value="Unassembled WGS sequence"/>
</dbReference>
<evidence type="ECO:0000313" key="2">
    <source>
        <dbReference type="Proteomes" id="UP000675409"/>
    </source>
</evidence>
<comment type="caution">
    <text evidence="1">The sequence shown here is derived from an EMBL/GenBank/DDBJ whole genome shotgun (WGS) entry which is preliminary data.</text>
</comment>
<dbReference type="InterPro" id="IPR048032">
    <property type="entry name" value="ESAT6-like"/>
</dbReference>
<evidence type="ECO:0000313" key="1">
    <source>
        <dbReference type="EMBL" id="MBL0884855.1"/>
    </source>
</evidence>
<name>A0ABS1LF39_9MICO</name>
<sequence length="99" mass="11025">MERRDYDAGASAQAQDNFNRVAQRLEALIDQRDADVRAAMADYQADGVSDEYRAKEQRWNAAANEVRGIIQLVRRSLEQNDATAQRTLSRAKAAVDGIG</sequence>
<gene>
    <name evidence="1" type="ORF">HGK34_00920</name>
</gene>
<dbReference type="Gene3D" id="1.10.287.1060">
    <property type="entry name" value="ESAT-6-like"/>
    <property type="match status" value="1"/>
</dbReference>